<sequence>MADDIPTSGGWAYSPDPTGRDLRIDFIRGIVMFILIVNHIEAFSYYSLLTWERFGVATGGEGFVILSGFVLGMIYRRRIDKDGWESSISRLVSRSAQLYRVNIFVIVSVAMLNLLPFLDASAVMTYVSHGSGKIYPLYPSVQDPVQIWIAKILMLKIGPHQFQIMGLYVILIFITPFALWLIKHGWTRILLGICWILYFHNWAFPSRPTGAQFEYAFPILTWQLPYFHGLVAGFYRDKIMEAWQKPKFRTLFLGISVPLFLLLFFFTQNNPNPRMPDYAKISVIPPEIFWKIYGDYFRKDMLGIGRLVNYLVILSLGFLLLTRCWKLINKALGWFFIPVGQASLYVFIVHVYLVMLVCNFPFFFKGDMGVTLACTLALGITWLMVRHRILFRWIPR</sequence>
<dbReference type="OrthoDB" id="9775975at2"/>
<feature type="transmembrane region" description="Helical" evidence="1">
    <location>
        <begin position="54"/>
        <end position="75"/>
    </location>
</feature>
<feature type="transmembrane region" description="Helical" evidence="1">
    <location>
        <begin position="189"/>
        <end position="204"/>
    </location>
</feature>
<keyword evidence="1" id="KW-0812">Transmembrane</keyword>
<feature type="transmembrane region" description="Helical" evidence="1">
    <location>
        <begin position="368"/>
        <end position="385"/>
    </location>
</feature>
<protein>
    <submittedName>
        <fullName evidence="2">OpgC protein</fullName>
    </submittedName>
</protein>
<reference evidence="3" key="2">
    <citation type="submission" date="2019-01" db="EMBL/GenBank/DDBJ databases">
        <title>Genome sequence of Desulfonema ishimotonii strain Tokyo 01.</title>
        <authorList>
            <person name="Fukui M."/>
        </authorList>
    </citation>
    <scope>NUCLEOTIDE SEQUENCE [LARGE SCALE GENOMIC DNA]</scope>
    <source>
        <strain evidence="3">Tokyo 01</strain>
    </source>
</reference>
<dbReference type="EMBL" id="BEXT01000001">
    <property type="protein sequence ID" value="GBC60640.1"/>
    <property type="molecule type" value="Genomic_DNA"/>
</dbReference>
<dbReference type="PANTHER" id="PTHR38592">
    <property type="entry name" value="BLL4819 PROTEIN"/>
    <property type="match status" value="1"/>
</dbReference>
<feature type="transmembrane region" description="Helical" evidence="1">
    <location>
        <begin position="30"/>
        <end position="48"/>
    </location>
</feature>
<evidence type="ECO:0000313" key="3">
    <source>
        <dbReference type="Proteomes" id="UP000288096"/>
    </source>
</evidence>
<dbReference type="RefSeq" id="WP_124328032.1">
    <property type="nucleotide sequence ID" value="NZ_BEXT01000001.1"/>
</dbReference>
<gene>
    <name evidence="2" type="ORF">DENIS_1597</name>
</gene>
<organism evidence="2 3">
    <name type="scientific">Desulfonema ishimotonii</name>
    <dbReference type="NCBI Taxonomy" id="45657"/>
    <lineage>
        <taxon>Bacteria</taxon>
        <taxon>Pseudomonadati</taxon>
        <taxon>Thermodesulfobacteriota</taxon>
        <taxon>Desulfobacteria</taxon>
        <taxon>Desulfobacterales</taxon>
        <taxon>Desulfococcaceae</taxon>
        <taxon>Desulfonema</taxon>
    </lineage>
</organism>
<feature type="transmembrane region" description="Helical" evidence="1">
    <location>
        <begin position="248"/>
        <end position="266"/>
    </location>
</feature>
<feature type="transmembrane region" description="Helical" evidence="1">
    <location>
        <begin position="303"/>
        <end position="321"/>
    </location>
</feature>
<proteinExistence type="predicted"/>
<reference evidence="3" key="1">
    <citation type="submission" date="2017-11" db="EMBL/GenBank/DDBJ databases">
        <authorList>
            <person name="Watanabe M."/>
            <person name="Kojima H."/>
        </authorList>
    </citation>
    <scope>NUCLEOTIDE SEQUENCE [LARGE SCALE GENOMIC DNA]</scope>
    <source>
        <strain evidence="3">Tokyo 01</strain>
    </source>
</reference>
<evidence type="ECO:0000256" key="1">
    <source>
        <dbReference type="SAM" id="Phobius"/>
    </source>
</evidence>
<keyword evidence="1" id="KW-0472">Membrane</keyword>
<evidence type="ECO:0000313" key="2">
    <source>
        <dbReference type="EMBL" id="GBC60640.1"/>
    </source>
</evidence>
<comment type="caution">
    <text evidence="2">The sequence shown here is derived from an EMBL/GenBank/DDBJ whole genome shotgun (WGS) entry which is preliminary data.</text>
</comment>
<keyword evidence="3" id="KW-1185">Reference proteome</keyword>
<dbReference type="InterPro" id="IPR014550">
    <property type="entry name" value="UCP028704_OpgC"/>
</dbReference>
<feature type="transmembrane region" description="Helical" evidence="1">
    <location>
        <begin position="96"/>
        <end position="118"/>
    </location>
</feature>
<accession>A0A401FUL0</accession>
<feature type="transmembrane region" description="Helical" evidence="1">
    <location>
        <begin position="162"/>
        <end position="182"/>
    </location>
</feature>
<dbReference type="Proteomes" id="UP000288096">
    <property type="component" value="Unassembled WGS sequence"/>
</dbReference>
<feature type="transmembrane region" description="Helical" evidence="1">
    <location>
        <begin position="342"/>
        <end position="362"/>
    </location>
</feature>
<dbReference type="Pfam" id="PF10129">
    <property type="entry name" value="OpgC_C"/>
    <property type="match status" value="1"/>
</dbReference>
<dbReference type="AlphaFoldDB" id="A0A401FUL0"/>
<feature type="transmembrane region" description="Helical" evidence="1">
    <location>
        <begin position="216"/>
        <end position="236"/>
    </location>
</feature>
<name>A0A401FUL0_9BACT</name>
<dbReference type="PANTHER" id="PTHR38592:SF3">
    <property type="entry name" value="BLL4819 PROTEIN"/>
    <property type="match status" value="1"/>
</dbReference>
<keyword evidence="1" id="KW-1133">Transmembrane helix</keyword>